<feature type="signal peptide" evidence="1">
    <location>
        <begin position="1"/>
        <end position="22"/>
    </location>
</feature>
<dbReference type="Gene3D" id="2.60.20.10">
    <property type="entry name" value="Crystallins"/>
    <property type="match status" value="1"/>
</dbReference>
<protein>
    <submittedName>
        <fullName evidence="2">Uncharacterized protein</fullName>
    </submittedName>
</protein>
<evidence type="ECO:0000313" key="3">
    <source>
        <dbReference type="Proteomes" id="UP001259832"/>
    </source>
</evidence>
<sequence>MASSRYLLLLLTVLFCTHSANAGVLLEFFEHAGFQGKRQLGDVSVPNECNNLPEHFHHKVSSLRWTPTKTVKYTHDDWLFFYEKPGCHGRLYFHVFINESNYYCNLAHYHIDNMISSYQYKKFS</sequence>
<dbReference type="EMBL" id="JASMQC010000033">
    <property type="protein sequence ID" value="KAK1931640.1"/>
    <property type="molecule type" value="Genomic_DNA"/>
</dbReference>
<keyword evidence="1" id="KW-0732">Signal</keyword>
<dbReference type="Proteomes" id="UP001259832">
    <property type="component" value="Unassembled WGS sequence"/>
</dbReference>
<proteinExistence type="predicted"/>
<gene>
    <name evidence="2" type="ORF">P3T76_012969</name>
</gene>
<dbReference type="SUPFAM" id="SSF49695">
    <property type="entry name" value="gamma-Crystallin-like"/>
    <property type="match status" value="1"/>
</dbReference>
<dbReference type="InterPro" id="IPR011024">
    <property type="entry name" value="G_crystallin-like"/>
</dbReference>
<accession>A0AAD9LCR2</accession>
<keyword evidence="3" id="KW-1185">Reference proteome</keyword>
<organism evidence="2 3">
    <name type="scientific">Phytophthora citrophthora</name>
    <dbReference type="NCBI Taxonomy" id="4793"/>
    <lineage>
        <taxon>Eukaryota</taxon>
        <taxon>Sar</taxon>
        <taxon>Stramenopiles</taxon>
        <taxon>Oomycota</taxon>
        <taxon>Peronosporomycetes</taxon>
        <taxon>Peronosporales</taxon>
        <taxon>Peronosporaceae</taxon>
        <taxon>Phytophthora</taxon>
    </lineage>
</organism>
<evidence type="ECO:0000313" key="2">
    <source>
        <dbReference type="EMBL" id="KAK1931640.1"/>
    </source>
</evidence>
<name>A0AAD9LCR2_9STRA</name>
<reference evidence="2" key="1">
    <citation type="submission" date="2023-08" db="EMBL/GenBank/DDBJ databases">
        <title>Reference Genome Resource for the Citrus Pathogen Phytophthora citrophthora.</title>
        <authorList>
            <person name="Moller H."/>
            <person name="Coetzee B."/>
            <person name="Rose L.J."/>
            <person name="Van Niekerk J.M."/>
        </authorList>
    </citation>
    <scope>NUCLEOTIDE SEQUENCE</scope>
    <source>
        <strain evidence="2">STE-U-9442</strain>
    </source>
</reference>
<feature type="chain" id="PRO_5041949728" evidence="1">
    <location>
        <begin position="23"/>
        <end position="124"/>
    </location>
</feature>
<evidence type="ECO:0000256" key="1">
    <source>
        <dbReference type="SAM" id="SignalP"/>
    </source>
</evidence>
<dbReference type="AlphaFoldDB" id="A0AAD9LCR2"/>
<comment type="caution">
    <text evidence="2">The sequence shown here is derived from an EMBL/GenBank/DDBJ whole genome shotgun (WGS) entry which is preliminary data.</text>
</comment>